<dbReference type="PANTHER" id="PTHR40626">
    <property type="entry name" value="MIP31509P"/>
    <property type="match status" value="1"/>
</dbReference>
<evidence type="ECO:0000256" key="5">
    <source>
        <dbReference type="ARBA" id="ARBA00022833"/>
    </source>
</evidence>
<dbReference type="PANTHER" id="PTHR40626:SF11">
    <property type="entry name" value="ZINC FINGER PROTEIN YPR022C"/>
    <property type="match status" value="1"/>
</dbReference>
<dbReference type="GO" id="GO:0005634">
    <property type="term" value="C:nucleus"/>
    <property type="evidence" value="ECO:0007669"/>
    <property type="project" value="UniProtKB-SubCell"/>
</dbReference>
<dbReference type="InterPro" id="IPR007219">
    <property type="entry name" value="XnlR_reg_dom"/>
</dbReference>
<protein>
    <recommendedName>
        <fullName evidence="8">Xylanolytic transcriptional activator regulatory domain-containing protein</fullName>
    </recommendedName>
</protein>
<evidence type="ECO:0000313" key="10">
    <source>
        <dbReference type="Proteomes" id="UP000233524"/>
    </source>
</evidence>
<dbReference type="InParanoid" id="A0A2N3N7K3"/>
<evidence type="ECO:0000259" key="8">
    <source>
        <dbReference type="Pfam" id="PF04082"/>
    </source>
</evidence>
<evidence type="ECO:0000256" key="6">
    <source>
        <dbReference type="ARBA" id="ARBA00023242"/>
    </source>
</evidence>
<dbReference type="GO" id="GO:0000981">
    <property type="term" value="F:DNA-binding transcription factor activity, RNA polymerase II-specific"/>
    <property type="evidence" value="ECO:0007669"/>
    <property type="project" value="InterPro"/>
</dbReference>
<evidence type="ECO:0000313" key="9">
    <source>
        <dbReference type="EMBL" id="PKS08416.1"/>
    </source>
</evidence>
<feature type="compositionally biased region" description="Low complexity" evidence="7">
    <location>
        <begin position="115"/>
        <end position="135"/>
    </location>
</feature>
<dbReference type="GO" id="GO:0008270">
    <property type="term" value="F:zinc ion binding"/>
    <property type="evidence" value="ECO:0007669"/>
    <property type="project" value="UniProtKB-KW"/>
</dbReference>
<accession>A0A2N3N7K3</accession>
<dbReference type="EMBL" id="NLAX01000696">
    <property type="protein sequence ID" value="PKS08416.1"/>
    <property type="molecule type" value="Genomic_DNA"/>
</dbReference>
<evidence type="ECO:0000256" key="1">
    <source>
        <dbReference type="ARBA" id="ARBA00004123"/>
    </source>
</evidence>
<dbReference type="GO" id="GO:0006351">
    <property type="term" value="P:DNA-templated transcription"/>
    <property type="evidence" value="ECO:0007669"/>
    <property type="project" value="InterPro"/>
</dbReference>
<dbReference type="GO" id="GO:0000978">
    <property type="term" value="F:RNA polymerase II cis-regulatory region sequence-specific DNA binding"/>
    <property type="evidence" value="ECO:0007669"/>
    <property type="project" value="InterPro"/>
</dbReference>
<dbReference type="CDD" id="cd12148">
    <property type="entry name" value="fungal_TF_MHR"/>
    <property type="match status" value="1"/>
</dbReference>
<evidence type="ECO:0000256" key="7">
    <source>
        <dbReference type="SAM" id="MobiDB-lite"/>
    </source>
</evidence>
<feature type="compositionally biased region" description="Polar residues" evidence="7">
    <location>
        <begin position="143"/>
        <end position="178"/>
    </location>
</feature>
<evidence type="ECO:0000256" key="3">
    <source>
        <dbReference type="ARBA" id="ARBA00022737"/>
    </source>
</evidence>
<organism evidence="9 10">
    <name type="scientific">Lomentospora prolificans</name>
    <dbReference type="NCBI Taxonomy" id="41688"/>
    <lineage>
        <taxon>Eukaryota</taxon>
        <taxon>Fungi</taxon>
        <taxon>Dikarya</taxon>
        <taxon>Ascomycota</taxon>
        <taxon>Pezizomycotina</taxon>
        <taxon>Sordariomycetes</taxon>
        <taxon>Hypocreomycetidae</taxon>
        <taxon>Microascales</taxon>
        <taxon>Microascaceae</taxon>
        <taxon>Lomentospora</taxon>
    </lineage>
</organism>
<feature type="region of interest" description="Disordered" evidence="7">
    <location>
        <begin position="106"/>
        <end position="178"/>
    </location>
</feature>
<reference evidence="9 10" key="1">
    <citation type="journal article" date="2017" name="G3 (Bethesda)">
        <title>First Draft Genome Sequence of the Pathogenic Fungus Lomentospora prolificans (Formerly Scedosporium prolificans).</title>
        <authorList>
            <person name="Luo R."/>
            <person name="Zimin A."/>
            <person name="Workman R."/>
            <person name="Fan Y."/>
            <person name="Pertea G."/>
            <person name="Grossman N."/>
            <person name="Wear M.P."/>
            <person name="Jia B."/>
            <person name="Miller H."/>
            <person name="Casadevall A."/>
            <person name="Timp W."/>
            <person name="Zhang S.X."/>
            <person name="Salzberg S.L."/>
        </authorList>
    </citation>
    <scope>NUCLEOTIDE SEQUENCE [LARGE SCALE GENOMIC DNA]</scope>
    <source>
        <strain evidence="9 10">JHH-5317</strain>
    </source>
</reference>
<dbReference type="AlphaFoldDB" id="A0A2N3N7K3"/>
<name>A0A2N3N7K3_9PEZI</name>
<feature type="region of interest" description="Disordered" evidence="7">
    <location>
        <begin position="261"/>
        <end position="329"/>
    </location>
</feature>
<sequence length="866" mass="95887">MMVKMAYPQKVDFTDGSPVARLVLKGGQLAIPRSSASRLGRVEFGDIIISPRISTHHIATTGQPLRWTEATSAHFGLVQRRVAMNRPRLNAFSFFARSDLLAKHKKLHGKTTEPQSQSQSQSQSQIQSQSQSQSQAPVDSIKIGNSNLSHLPSPNADVVTSNQSNSGLPGQVFSQPQPQNVRDVNASYLTASSNPPPATPDHINPSPYVSESQQVPYFDFSFFSRPEDPLAGSSEWFSGEFYEAMEETNHDLGTSVDIYQSTNNLFPPMPLSRSQAQPNAPAPRRSRANGSGTSQQLGSLVNPDAASRPPSPPNEASEEDRQPFAWNPRSRPLLASGPISLEGNDPLFLNHDPRFDITESVRRNIEQFLTSPNQSDAQESFSLPSLRIVNAFIGLFFRHFYPHAPVLHLPTLKSNELCCPLLAVFIVVGAMHSRLRRSLSFAITALDRIRRNLQLAIENDNALMRDQHIIYASALVCHIGLWCGNKRAFELAEVSRSAAVTYVRRLPKHPSLTQSGDPDPEVKATWTRWVSYESQKRLQWFVYMVDAQFPSLLNMSPMMYLSEVIAWECPCDEYFWHAPTSRRWKSLLGAASCPPAPTFAVAAAPFLGMLERRPCVKMPCTAKLNPWTSYLVMTAMAFKTFEYSQQVNMRSQMAIFDTDESDDSDEGVRETPVTKNTPFLVAFRQNLIDLQEAMGKDGPVKTTLAANRLKEWFATRPPTMESPETVDIPGSHSADRPDFALLAASEALQIIGLVLGMPLEERGTPLSVICLFLSHVALWALERTASTESKLLISQMRRAAGLDQRLQEELPSVQVGDTSMNASRGGSAQSGAGWILKHCAMALTKLGTWGSALNLAVMLQHLSEME</sequence>
<proteinExistence type="predicted"/>
<dbReference type="InterPro" id="IPR051059">
    <property type="entry name" value="VerF-like"/>
</dbReference>
<comment type="caution">
    <text evidence="9">The sequence shown here is derived from an EMBL/GenBank/DDBJ whole genome shotgun (WGS) entry which is preliminary data.</text>
</comment>
<dbReference type="OrthoDB" id="1405595at2759"/>
<evidence type="ECO:0000256" key="4">
    <source>
        <dbReference type="ARBA" id="ARBA00022771"/>
    </source>
</evidence>
<gene>
    <name evidence="9" type="ORF">jhhlp_005127</name>
</gene>
<dbReference type="STRING" id="41688.A0A2N3N7K3"/>
<keyword evidence="6" id="KW-0539">Nucleus</keyword>
<feature type="domain" description="Xylanolytic transcriptional activator regulatory" evidence="8">
    <location>
        <begin position="393"/>
        <end position="588"/>
    </location>
</feature>
<dbReference type="Pfam" id="PF04082">
    <property type="entry name" value="Fungal_trans"/>
    <property type="match status" value="1"/>
</dbReference>
<keyword evidence="5" id="KW-0862">Zinc</keyword>
<evidence type="ECO:0000256" key="2">
    <source>
        <dbReference type="ARBA" id="ARBA00022723"/>
    </source>
</evidence>
<feature type="compositionally biased region" description="Polar residues" evidence="7">
    <location>
        <begin position="288"/>
        <end position="299"/>
    </location>
</feature>
<keyword evidence="4" id="KW-0863">Zinc-finger</keyword>
<keyword evidence="10" id="KW-1185">Reference proteome</keyword>
<dbReference type="GO" id="GO:0000785">
    <property type="term" value="C:chromatin"/>
    <property type="evidence" value="ECO:0007669"/>
    <property type="project" value="TreeGrafter"/>
</dbReference>
<keyword evidence="3" id="KW-0677">Repeat</keyword>
<dbReference type="Proteomes" id="UP000233524">
    <property type="component" value="Unassembled WGS sequence"/>
</dbReference>
<keyword evidence="2" id="KW-0479">Metal-binding</keyword>
<comment type="subcellular location">
    <subcellularLocation>
        <location evidence="1">Nucleus</location>
    </subcellularLocation>
</comment>
<dbReference type="VEuPathDB" id="FungiDB:jhhlp_005127"/>